<protein>
    <submittedName>
        <fullName evidence="2">PfaB family protein</fullName>
    </submittedName>
</protein>
<sequence length="776" mass="82735">MKPYQSVARSLSITGLGCGHGPDTVIDDLERTVYCGAALPWGADDLSGHTLALGAERALRDSGYMPDWSTLPVAVVEIGPSPLLESVTMTRRFTGPVRTVSSVGQALITAQELVACRAVEAVLIIDGALAVVGSAPSGGRRAYATIDAFCSVDGTAGDAARSALAIAGARTDQIGYVELCRSGRSDTDLQVLRDLGPLWPDGHAARPAISAASAAETAPSGLLFSLIKVSLCLHYGHRPPWIGHRHDELAAIAGSGLIALTSSVPWIRDGRHDPLRAAVSGYDPSADAQVHAVLSGASVRGDVVEVDWRRADGPVLVPIAGADFPDLMHRLGLTRDALIDGAEPWQWALGTDEQFIRMPHRVVFCAPGPEGLCREIDAAQRLLPKAHEQRKEWVTPSGSCYAPNAIGPAGKVAVVYPGGLTAYPGLGADLYRCFPGLVPRAEAAGGLPHGYFRHTEPLYEGMDFASGATDPVKAELRLHENFAAALNIGLGIGFLQTHALRDLLGIPVHGAFGYSLGEITMLYALGSRQRVDPDLSRDEDLFRERLGGPKTAIRELWGIANEVPDEEVWTTMVLFAEAEVVRAEVECRDHVFLTHINTPGETVIAGNPGACRAVMRALGCPGLPTAVSYVLHCPAVDLQKMNDYIDYRLGPIRRPTDHVELFSGHRAEPLTDFADAAGTAAATLRRAVDFPRLVQSLYRSGYRYFIEVGPGATATRWIGDTLAGRQHLAISADRRGAGTAAGAARMLARLASHGVHIDLSRLVTPTTNKEMSCPTQ</sequence>
<name>A0A1G4WRH9_9MYCO</name>
<dbReference type="SUPFAM" id="SSF52151">
    <property type="entry name" value="FabD/lysophospholipase-like"/>
    <property type="match status" value="1"/>
</dbReference>
<feature type="domain" description="Malonyl-CoA:ACP transacylase (MAT)" evidence="1">
    <location>
        <begin position="415"/>
        <end position="737"/>
    </location>
</feature>
<dbReference type="Gene3D" id="3.30.70.3290">
    <property type="match status" value="1"/>
</dbReference>
<dbReference type="PANTHER" id="PTHR43074:SF1">
    <property type="entry name" value="BETA-KETOACYL SYNTHASE FAMILY PROTEIN-RELATED"/>
    <property type="match status" value="1"/>
</dbReference>
<dbReference type="InterPro" id="IPR014043">
    <property type="entry name" value="Acyl_transferase_dom"/>
</dbReference>
<evidence type="ECO:0000313" key="3">
    <source>
        <dbReference type="Proteomes" id="UP000199707"/>
    </source>
</evidence>
<dbReference type="InterPro" id="IPR016035">
    <property type="entry name" value="Acyl_Trfase/lysoPLipase"/>
</dbReference>
<gene>
    <name evidence="2" type="ORF">SAMN02799620_04514</name>
</gene>
<evidence type="ECO:0000313" key="2">
    <source>
        <dbReference type="EMBL" id="SCX28072.1"/>
    </source>
</evidence>
<dbReference type="GO" id="GO:0016746">
    <property type="term" value="F:acyltransferase activity"/>
    <property type="evidence" value="ECO:0007669"/>
    <property type="project" value="InterPro"/>
</dbReference>
<dbReference type="Proteomes" id="UP000199707">
    <property type="component" value="Unassembled WGS sequence"/>
</dbReference>
<dbReference type="InterPro" id="IPR001227">
    <property type="entry name" value="Ac_transferase_dom_sf"/>
</dbReference>
<dbReference type="PANTHER" id="PTHR43074">
    <property type="entry name" value="OMEGA-3 POLYUNSATURATED FATTY ACID SYNTHASE PFAB-RELATED"/>
    <property type="match status" value="1"/>
</dbReference>
<proteinExistence type="predicted"/>
<dbReference type="Gene3D" id="3.40.366.10">
    <property type="entry name" value="Malonyl-Coenzyme A Acyl Carrier Protein, domain 2"/>
    <property type="match status" value="2"/>
</dbReference>
<dbReference type="STRING" id="1502745.SAMN02799620_04514"/>
<dbReference type="EMBL" id="FMUB01000009">
    <property type="protein sequence ID" value="SCX28072.1"/>
    <property type="molecule type" value="Genomic_DNA"/>
</dbReference>
<evidence type="ECO:0000259" key="1">
    <source>
        <dbReference type="SMART" id="SM00827"/>
    </source>
</evidence>
<dbReference type="AlphaFoldDB" id="A0A1G4WRH9"/>
<reference evidence="3" key="1">
    <citation type="submission" date="2016-10" db="EMBL/GenBank/DDBJ databases">
        <authorList>
            <person name="Varghese N."/>
            <person name="Submissions S."/>
        </authorList>
    </citation>
    <scope>NUCLEOTIDE SEQUENCE [LARGE SCALE GENOMIC DNA]</scope>
    <source>
        <strain evidence="3">UNC267MFSha1.1M11</strain>
    </source>
</reference>
<dbReference type="InterPro" id="IPR052568">
    <property type="entry name" value="PKS-FAS_Synthase"/>
</dbReference>
<dbReference type="Gene3D" id="3.40.47.10">
    <property type="match status" value="1"/>
</dbReference>
<accession>A0A1G4WRH9</accession>
<dbReference type="RefSeq" id="WP_090361385.1">
    <property type="nucleotide sequence ID" value="NZ_FMUB01000009.1"/>
</dbReference>
<dbReference type="SMART" id="SM00827">
    <property type="entry name" value="PKS_AT"/>
    <property type="match status" value="1"/>
</dbReference>
<organism evidence="2 3">
    <name type="scientific">Mycolicibacterium fluoranthenivorans</name>
    <dbReference type="NCBI Taxonomy" id="258505"/>
    <lineage>
        <taxon>Bacteria</taxon>
        <taxon>Bacillati</taxon>
        <taxon>Actinomycetota</taxon>
        <taxon>Actinomycetes</taxon>
        <taxon>Mycobacteriales</taxon>
        <taxon>Mycobacteriaceae</taxon>
        <taxon>Mycolicibacterium</taxon>
    </lineage>
</organism>
<dbReference type="InterPro" id="IPR016039">
    <property type="entry name" value="Thiolase-like"/>
</dbReference>